<keyword evidence="1" id="KW-0880">Kelch repeat</keyword>
<keyword evidence="4" id="KW-1185">Reference proteome</keyword>
<dbReference type="OMA" id="CKGIQRT"/>
<name>A0A1Y1I7N9_KLENI</name>
<accession>A0A1Y1I7N9</accession>
<dbReference type="SUPFAM" id="SSF117281">
    <property type="entry name" value="Kelch motif"/>
    <property type="match status" value="1"/>
</dbReference>
<proteinExistence type="predicted"/>
<sequence>MAAGAHAVLQAGQLINNMWLKKKFAVTKGRSSTEHRRSAKVAASEHMSPVLEPDAEAAAADRLAELTLIPGLTNDVAMQCLARVPRGLYAGLSSVSRAWKEALTSREILDTRKRLGCAEEWLYVLMRTDAGTDWRCWDPATNRWRHLAPTPKTLDPRESADVLAVDGRVLLIRRQQEPHCSGKAVYLGHFFVQDVCLYDPFTNTWERRTSMLEAREAFAAAVLGSEVIVAGGLTHGIRTRSVEAYNVATDRWTRKPDLVRGRSGCRAVVGDGGALWVFGEQEPQYNHRGVHHSTEVLPPHSATWAVDPDAWPTTSWPGPLAAVDGRLWMLTRSDAAKPARPPGALPQLHFENIYEGYKYVAAYDPAAKRWETVAPLAMAAGQPHCHTLRPAALGGKLILVGAAYAANPKRGGKETRLQVHQYEGGGDGKCPWKVIADGGNVGEGLLIGCAVLSL</sequence>
<dbReference type="PANTHER" id="PTHR46344:SF27">
    <property type="entry name" value="KELCH REPEAT SUPERFAMILY PROTEIN"/>
    <property type="match status" value="1"/>
</dbReference>
<dbReference type="InterPro" id="IPR015915">
    <property type="entry name" value="Kelch-typ_b-propeller"/>
</dbReference>
<reference evidence="3 4" key="1">
    <citation type="journal article" date="2014" name="Nat. Commun.">
        <title>Klebsormidium flaccidum genome reveals primary factors for plant terrestrial adaptation.</title>
        <authorList>
            <person name="Hori K."/>
            <person name="Maruyama F."/>
            <person name="Fujisawa T."/>
            <person name="Togashi T."/>
            <person name="Yamamoto N."/>
            <person name="Seo M."/>
            <person name="Sato S."/>
            <person name="Yamada T."/>
            <person name="Mori H."/>
            <person name="Tajima N."/>
            <person name="Moriyama T."/>
            <person name="Ikeuchi M."/>
            <person name="Watanabe M."/>
            <person name="Wada H."/>
            <person name="Kobayashi K."/>
            <person name="Saito M."/>
            <person name="Masuda T."/>
            <person name="Sasaki-Sekimoto Y."/>
            <person name="Mashiguchi K."/>
            <person name="Awai K."/>
            <person name="Shimojima M."/>
            <person name="Masuda S."/>
            <person name="Iwai M."/>
            <person name="Nobusawa T."/>
            <person name="Narise T."/>
            <person name="Kondo S."/>
            <person name="Saito H."/>
            <person name="Sato R."/>
            <person name="Murakawa M."/>
            <person name="Ihara Y."/>
            <person name="Oshima-Yamada Y."/>
            <person name="Ohtaka K."/>
            <person name="Satoh M."/>
            <person name="Sonobe K."/>
            <person name="Ishii M."/>
            <person name="Ohtani R."/>
            <person name="Kanamori-Sato M."/>
            <person name="Honoki R."/>
            <person name="Miyazaki D."/>
            <person name="Mochizuki H."/>
            <person name="Umetsu J."/>
            <person name="Higashi K."/>
            <person name="Shibata D."/>
            <person name="Kamiya Y."/>
            <person name="Sato N."/>
            <person name="Nakamura Y."/>
            <person name="Tabata S."/>
            <person name="Ida S."/>
            <person name="Kurokawa K."/>
            <person name="Ohta H."/>
        </authorList>
    </citation>
    <scope>NUCLEOTIDE SEQUENCE [LARGE SCALE GENOMIC DNA]</scope>
    <source>
        <strain evidence="3 4">NIES-2285</strain>
    </source>
</reference>
<organism evidence="3 4">
    <name type="scientific">Klebsormidium nitens</name>
    <name type="common">Green alga</name>
    <name type="synonym">Ulothrix nitens</name>
    <dbReference type="NCBI Taxonomy" id="105231"/>
    <lineage>
        <taxon>Eukaryota</taxon>
        <taxon>Viridiplantae</taxon>
        <taxon>Streptophyta</taxon>
        <taxon>Klebsormidiophyceae</taxon>
        <taxon>Klebsormidiales</taxon>
        <taxon>Klebsormidiaceae</taxon>
        <taxon>Klebsormidium</taxon>
    </lineage>
</organism>
<evidence type="ECO:0000313" key="4">
    <source>
        <dbReference type="Proteomes" id="UP000054558"/>
    </source>
</evidence>
<evidence type="ECO:0000256" key="2">
    <source>
        <dbReference type="ARBA" id="ARBA00022737"/>
    </source>
</evidence>
<dbReference type="AlphaFoldDB" id="A0A1Y1I7N9"/>
<dbReference type="Gene3D" id="2.120.10.80">
    <property type="entry name" value="Kelch-type beta propeller"/>
    <property type="match status" value="1"/>
</dbReference>
<evidence type="ECO:0000313" key="3">
    <source>
        <dbReference type="EMBL" id="GAQ85161.1"/>
    </source>
</evidence>
<dbReference type="Proteomes" id="UP000054558">
    <property type="component" value="Unassembled WGS sequence"/>
</dbReference>
<keyword evidence="2" id="KW-0677">Repeat</keyword>
<gene>
    <name evidence="3" type="ORF">KFL_002220050</name>
</gene>
<dbReference type="OrthoDB" id="45365at2759"/>
<dbReference type="EMBL" id="DF237171">
    <property type="protein sequence ID" value="GAQ85161.1"/>
    <property type="molecule type" value="Genomic_DNA"/>
</dbReference>
<dbReference type="SMART" id="SM00612">
    <property type="entry name" value="Kelch"/>
    <property type="match status" value="2"/>
</dbReference>
<evidence type="ECO:0000256" key="1">
    <source>
        <dbReference type="ARBA" id="ARBA00022441"/>
    </source>
</evidence>
<dbReference type="CDD" id="cd22152">
    <property type="entry name" value="F-box_AtAFR-like"/>
    <property type="match status" value="1"/>
</dbReference>
<dbReference type="Pfam" id="PF01344">
    <property type="entry name" value="Kelch_1"/>
    <property type="match status" value="1"/>
</dbReference>
<protein>
    <submittedName>
        <fullName evidence="3">Galactose oxidase/kelch repeat superfamily protein</fullName>
    </submittedName>
</protein>
<dbReference type="InterPro" id="IPR006652">
    <property type="entry name" value="Kelch_1"/>
</dbReference>
<dbReference type="PANTHER" id="PTHR46344">
    <property type="entry name" value="OS02G0202900 PROTEIN"/>
    <property type="match status" value="1"/>
</dbReference>
<dbReference type="STRING" id="105231.A0A1Y1I7N9"/>